<name>A0A3N2QBF7_9BACT</name>
<feature type="region of interest" description="Disordered" evidence="2">
    <location>
        <begin position="348"/>
        <end position="374"/>
    </location>
</feature>
<organism evidence="4 5">
    <name type="scientific">Candidatus Cardinium hertigii</name>
    <dbReference type="NCBI Taxonomy" id="247481"/>
    <lineage>
        <taxon>Bacteria</taxon>
        <taxon>Pseudomonadati</taxon>
        <taxon>Bacteroidota</taxon>
        <taxon>Cytophagia</taxon>
        <taxon>Cytophagales</taxon>
        <taxon>Amoebophilaceae</taxon>
        <taxon>Candidatus Cardinium</taxon>
    </lineage>
</organism>
<evidence type="ECO:0000313" key="4">
    <source>
        <dbReference type="EMBL" id="ROT47143.1"/>
    </source>
</evidence>
<reference evidence="4 5" key="1">
    <citation type="submission" date="2018-09" db="EMBL/GenBank/DDBJ databases">
        <title>Comparative Genomics of Wolbachia-Cardinium Dual Endosymbiosis in a Plant-Parasitic Nematode.</title>
        <authorList>
            <person name="Brown A.M.V."/>
            <person name="Wasala S.K."/>
            <person name="Howe D.K."/>
            <person name="Peetz A.B."/>
            <person name="Zasada I.A."/>
            <person name="Denver D.R."/>
        </authorList>
    </citation>
    <scope>NUCLEOTIDE SEQUENCE [LARGE SCALE GENOMIC DNA]</scope>
    <source>
        <strain evidence="4 5">Pp_1</strain>
    </source>
</reference>
<keyword evidence="3" id="KW-0732">Signal</keyword>
<keyword evidence="1" id="KW-0175">Coiled coil</keyword>
<keyword evidence="5" id="KW-1185">Reference proteome</keyword>
<proteinExistence type="predicted"/>
<feature type="coiled-coil region" evidence="1">
    <location>
        <begin position="111"/>
        <end position="138"/>
    </location>
</feature>
<protein>
    <recommendedName>
        <fullName evidence="6">Chromosome partition protein Smc</fullName>
    </recommendedName>
</protein>
<sequence>MKNTIQTFISFVFSTLALAGCSKTENKMIKTNQQSLSRKRAVSQIAISQSNTAESSKNKRSPFSRITNTQKAANCLIEDRHVPQSLNNVTTLKKTALMQLWSSYWEHHANYQKSTRVLANLQNDLDKIQQQKVDIDNKRIQSERALERAQQSLQHTTTQENQALALYEQQKKQCIEKSLQELEARTSVEEQGKQFKEKLEEIRNFVTNKMEYIASASALSNSVTLQKESCHEAINNMNDILSIENQFKKYLVEHKKSEDTLKNAGDQFNAYLETLGDREQEVRIAQEDVRKMKNTCTKHEGTLNSIKERMKEIDNSLRNEEIHNNSIKPDYERDRSLFKRYIKDELDSFSDSDTESRSSYEEIAINLSDSDEEV</sequence>
<evidence type="ECO:0000256" key="3">
    <source>
        <dbReference type="SAM" id="SignalP"/>
    </source>
</evidence>
<accession>A0A3N2QBF7</accession>
<feature type="signal peptide" evidence="3">
    <location>
        <begin position="1"/>
        <end position="19"/>
    </location>
</feature>
<dbReference type="EMBL" id="RARA01000026">
    <property type="protein sequence ID" value="ROT47143.1"/>
    <property type="molecule type" value="Genomic_DNA"/>
</dbReference>
<feature type="chain" id="PRO_5018132659" description="Chromosome partition protein Smc" evidence="3">
    <location>
        <begin position="20"/>
        <end position="374"/>
    </location>
</feature>
<comment type="caution">
    <text evidence="4">The sequence shown here is derived from an EMBL/GenBank/DDBJ whole genome shotgun (WGS) entry which is preliminary data.</text>
</comment>
<evidence type="ECO:0000256" key="2">
    <source>
        <dbReference type="SAM" id="MobiDB-lite"/>
    </source>
</evidence>
<gene>
    <name evidence="4" type="ORF">EDM02_04670</name>
</gene>
<evidence type="ECO:0008006" key="6">
    <source>
        <dbReference type="Google" id="ProtNLM"/>
    </source>
</evidence>
<dbReference type="AlphaFoldDB" id="A0A3N2QBF7"/>
<dbReference type="RefSeq" id="WP_123663420.1">
    <property type="nucleotide sequence ID" value="NZ_RARA01000026.1"/>
</dbReference>
<dbReference type="Proteomes" id="UP000270927">
    <property type="component" value="Unassembled WGS sequence"/>
</dbReference>
<evidence type="ECO:0000256" key="1">
    <source>
        <dbReference type="SAM" id="Coils"/>
    </source>
</evidence>
<evidence type="ECO:0000313" key="5">
    <source>
        <dbReference type="Proteomes" id="UP000270927"/>
    </source>
</evidence>
<dbReference type="PROSITE" id="PS51257">
    <property type="entry name" value="PROKAR_LIPOPROTEIN"/>
    <property type="match status" value="1"/>
</dbReference>